<dbReference type="Pfam" id="PF00651">
    <property type="entry name" value="BTB"/>
    <property type="match status" value="1"/>
</dbReference>
<dbReference type="InterPro" id="IPR000210">
    <property type="entry name" value="BTB/POZ_dom"/>
</dbReference>
<gene>
    <name evidence="2" type="ORF">HERILL_LOCUS11329</name>
</gene>
<dbReference type="Gene3D" id="3.30.710.10">
    <property type="entry name" value="Potassium Channel Kv1.1, Chain A"/>
    <property type="match status" value="1"/>
</dbReference>
<name>A0A7R8UY71_HERIL</name>
<evidence type="ECO:0000259" key="1">
    <source>
        <dbReference type="PROSITE" id="PS50097"/>
    </source>
</evidence>
<keyword evidence="3" id="KW-1185">Reference proteome</keyword>
<proteinExistence type="predicted"/>
<dbReference type="Gene3D" id="2.60.210.10">
    <property type="entry name" value="Apoptosis, Tumor Necrosis Factor Receptor Associated Protein 2, Chain A"/>
    <property type="match status" value="1"/>
</dbReference>
<dbReference type="InParanoid" id="A0A7R8UY71"/>
<reference evidence="2 3" key="1">
    <citation type="submission" date="2020-11" db="EMBL/GenBank/DDBJ databases">
        <authorList>
            <person name="Wallbank WR R."/>
            <person name="Pardo Diaz C."/>
            <person name="Kozak K."/>
            <person name="Martin S."/>
            <person name="Jiggins C."/>
            <person name="Moest M."/>
            <person name="Warren A I."/>
            <person name="Generalovic N T."/>
            <person name="Byers J.R.P. K."/>
            <person name="Montejo-Kovacevich G."/>
            <person name="Yen C E."/>
        </authorList>
    </citation>
    <scope>NUCLEOTIDE SEQUENCE [LARGE SCALE GENOMIC DNA]</scope>
</reference>
<dbReference type="SUPFAM" id="SSF54695">
    <property type="entry name" value="POZ domain"/>
    <property type="match status" value="1"/>
</dbReference>
<dbReference type="PROSITE" id="PS50097">
    <property type="entry name" value="BTB"/>
    <property type="match status" value="1"/>
</dbReference>
<dbReference type="EMBL" id="LR899012">
    <property type="protein sequence ID" value="CAD7088731.1"/>
    <property type="molecule type" value="Genomic_DNA"/>
</dbReference>
<dbReference type="AlphaFoldDB" id="A0A7R8UY71"/>
<sequence length="270" mass="31651">MAPSIGIEKISEEYNDYILTSGFLVTFTNYLEYLKSTHRRQFFERIVTISDGIFAKLKIFPTGVTKKFDGFISIYLKARWLQSKSIAIKFDTAVLDGNLKRIYLNSSENFEKVSRDTLIGDPEVMHSDLCFDRKHKFLNEGRVVIQLNISVNIAMMIHPDMLDRFEFEYRNQEANVRKLLEDPSFGDVVLEAGGKRYYAERHILLRGNPMFIKLFQEERDVNGCYTVKDLDSSVLEHILIDCYLNGTDDGEELKRNFQFYRCKRSKLRDW</sequence>
<evidence type="ECO:0000313" key="3">
    <source>
        <dbReference type="Proteomes" id="UP000594454"/>
    </source>
</evidence>
<dbReference type="InterPro" id="IPR011333">
    <property type="entry name" value="SKP1/BTB/POZ_sf"/>
</dbReference>
<dbReference type="InterPro" id="IPR008974">
    <property type="entry name" value="TRAF-like"/>
</dbReference>
<dbReference type="Proteomes" id="UP000594454">
    <property type="component" value="Chromosome 4"/>
</dbReference>
<evidence type="ECO:0000313" key="2">
    <source>
        <dbReference type="EMBL" id="CAD7088731.1"/>
    </source>
</evidence>
<organism evidence="2 3">
    <name type="scientific">Hermetia illucens</name>
    <name type="common">Black soldier fly</name>
    <dbReference type="NCBI Taxonomy" id="343691"/>
    <lineage>
        <taxon>Eukaryota</taxon>
        <taxon>Metazoa</taxon>
        <taxon>Ecdysozoa</taxon>
        <taxon>Arthropoda</taxon>
        <taxon>Hexapoda</taxon>
        <taxon>Insecta</taxon>
        <taxon>Pterygota</taxon>
        <taxon>Neoptera</taxon>
        <taxon>Endopterygota</taxon>
        <taxon>Diptera</taxon>
        <taxon>Brachycera</taxon>
        <taxon>Stratiomyomorpha</taxon>
        <taxon>Stratiomyidae</taxon>
        <taxon>Hermetiinae</taxon>
        <taxon>Hermetia</taxon>
    </lineage>
</organism>
<protein>
    <recommendedName>
        <fullName evidence="1">BTB domain-containing protein</fullName>
    </recommendedName>
</protein>
<accession>A0A7R8UY71</accession>
<dbReference type="SUPFAM" id="SSF49599">
    <property type="entry name" value="TRAF domain-like"/>
    <property type="match status" value="1"/>
</dbReference>
<feature type="domain" description="BTB" evidence="1">
    <location>
        <begin position="186"/>
        <end position="239"/>
    </location>
</feature>